<dbReference type="PROSITE" id="PS50158">
    <property type="entry name" value="ZF_CCHC"/>
    <property type="match status" value="1"/>
</dbReference>
<dbReference type="InterPro" id="IPR050951">
    <property type="entry name" value="Retrovirus_Pol_polyprotein"/>
</dbReference>
<organism evidence="4 5">
    <name type="scientific">Acropora cervicornis</name>
    <name type="common">Staghorn coral</name>
    <dbReference type="NCBI Taxonomy" id="6130"/>
    <lineage>
        <taxon>Eukaryota</taxon>
        <taxon>Metazoa</taxon>
        <taxon>Cnidaria</taxon>
        <taxon>Anthozoa</taxon>
        <taxon>Hexacorallia</taxon>
        <taxon>Scleractinia</taxon>
        <taxon>Astrocoeniina</taxon>
        <taxon>Acroporidae</taxon>
        <taxon>Acropora</taxon>
    </lineage>
</organism>
<dbReference type="GO" id="GO:0008270">
    <property type="term" value="F:zinc ion binding"/>
    <property type="evidence" value="ECO:0007669"/>
    <property type="project" value="UniProtKB-KW"/>
</dbReference>
<evidence type="ECO:0000313" key="4">
    <source>
        <dbReference type="EMBL" id="KAK2549036.1"/>
    </source>
</evidence>
<feature type="compositionally biased region" description="Polar residues" evidence="2">
    <location>
        <begin position="654"/>
        <end position="664"/>
    </location>
</feature>
<dbReference type="PANTHER" id="PTHR37984">
    <property type="entry name" value="PROTEIN CBG26694"/>
    <property type="match status" value="1"/>
</dbReference>
<keyword evidence="1" id="KW-0863">Zinc-finger</keyword>
<feature type="domain" description="CCHC-type" evidence="3">
    <location>
        <begin position="219"/>
        <end position="234"/>
    </location>
</feature>
<keyword evidence="5" id="KW-1185">Reference proteome</keyword>
<dbReference type="EMBL" id="JARQWQ010000133">
    <property type="protein sequence ID" value="KAK2549036.1"/>
    <property type="molecule type" value="Genomic_DNA"/>
</dbReference>
<reference evidence="4" key="2">
    <citation type="journal article" date="2023" name="Science">
        <title>Genomic signatures of disease resistance in endangered staghorn corals.</title>
        <authorList>
            <person name="Vollmer S.V."/>
            <person name="Selwyn J.D."/>
            <person name="Despard B.A."/>
            <person name="Roesel C.L."/>
        </authorList>
    </citation>
    <scope>NUCLEOTIDE SEQUENCE</scope>
    <source>
        <strain evidence="4">K2</strain>
    </source>
</reference>
<accession>A0AAD9PUC3</accession>
<proteinExistence type="predicted"/>
<evidence type="ECO:0000259" key="3">
    <source>
        <dbReference type="PROSITE" id="PS50158"/>
    </source>
</evidence>
<gene>
    <name evidence="4" type="ORF">P5673_030665</name>
</gene>
<reference evidence="4" key="1">
    <citation type="journal article" date="2023" name="G3 (Bethesda)">
        <title>Whole genome assembly and annotation of the endangered Caribbean coral Acropora cervicornis.</title>
        <authorList>
            <person name="Selwyn J.D."/>
            <person name="Vollmer S.V."/>
        </authorList>
    </citation>
    <scope>NUCLEOTIDE SEQUENCE</scope>
    <source>
        <strain evidence="4">K2</strain>
    </source>
</reference>
<protein>
    <recommendedName>
        <fullName evidence="3">CCHC-type domain-containing protein</fullName>
    </recommendedName>
</protein>
<dbReference type="AlphaFoldDB" id="A0AAD9PUC3"/>
<dbReference type="PANTHER" id="PTHR37984:SF8">
    <property type="entry name" value="CCHC-TYPE DOMAIN-CONTAINING PROTEIN"/>
    <property type="match status" value="1"/>
</dbReference>
<evidence type="ECO:0000313" key="5">
    <source>
        <dbReference type="Proteomes" id="UP001249851"/>
    </source>
</evidence>
<feature type="region of interest" description="Disordered" evidence="2">
    <location>
        <begin position="639"/>
        <end position="664"/>
    </location>
</feature>
<dbReference type="Proteomes" id="UP001249851">
    <property type="component" value="Unassembled WGS sequence"/>
</dbReference>
<keyword evidence="1" id="KW-0862">Zinc</keyword>
<feature type="compositionally biased region" description="Basic and acidic residues" evidence="2">
    <location>
        <begin position="171"/>
        <end position="181"/>
    </location>
</feature>
<evidence type="ECO:0000256" key="1">
    <source>
        <dbReference type="PROSITE-ProRule" id="PRU00047"/>
    </source>
</evidence>
<evidence type="ECO:0000256" key="2">
    <source>
        <dbReference type="SAM" id="MobiDB-lite"/>
    </source>
</evidence>
<sequence>MTKADPEFICLCIYQWSGERGQNILDKAMFSEADLKNWEKHLEKLEEHCKPRGSKLVAATQYKVLTQGDMELPEYIKKCRQITDACGWPENAKDMALRNAILLGLKNPVVYQKCLEENQDTLTADRVIEIATDIYNSDCQRSIMQILSTASAAATAIQQGSTQVHKLQGNHQEDGKSEKGHGKNFSSQDKDGMKRQDCYCCGARPAHPKSKCPAKDVICHNCGKKGHYQKCCKSKKAKPGKKRTFKQTQVHDLQTQPVEGNSHPPINPKHIKPLWLSAASEGPIHQVECEIDTGAGCNVMPLYMYKSLFGVNELMPTSVQIYGYGESPIANLGACIITIHTSNKQPQMATCQVTDTRGYLILGRTTAQQIGYIDFPVVTPPALTRVPQVHTKYIRGKDNSIADALSRVDPVSPEPQDAKQMDTILVHQITNAIPATDNRLDRIRIATTVDPTLNQLRHYIFHGWPLQKCQLPQPIQHYWNYREELAIEDGLIFKAHRLVIPTSQRAEYLKDLHAGHLGEEKTLLRARETVPGQLSPAELLTQRKYRALLTVHQYLHPNLEKSREAQIAQKQTQADYYNQKAKQLQDLQQYQNVRLQLDLNKPIWQKATVVQQPTDRSPRRYQVPTESGARYFRNHRHLRPAIQSDQPEDLIGQPATSAESVAPT</sequence>
<dbReference type="GO" id="GO:0003676">
    <property type="term" value="F:nucleic acid binding"/>
    <property type="evidence" value="ECO:0007669"/>
    <property type="project" value="InterPro"/>
</dbReference>
<dbReference type="CDD" id="cd05481">
    <property type="entry name" value="retropepsin_like_LTR_1"/>
    <property type="match status" value="1"/>
</dbReference>
<dbReference type="Gene3D" id="1.10.340.70">
    <property type="match status" value="1"/>
</dbReference>
<comment type="caution">
    <text evidence="4">The sequence shown here is derived from an EMBL/GenBank/DDBJ whole genome shotgun (WGS) entry which is preliminary data.</text>
</comment>
<name>A0AAD9PUC3_ACRCE</name>
<dbReference type="InterPro" id="IPR001878">
    <property type="entry name" value="Znf_CCHC"/>
</dbReference>
<feature type="region of interest" description="Disordered" evidence="2">
    <location>
        <begin position="161"/>
        <end position="193"/>
    </location>
</feature>
<keyword evidence="1" id="KW-0479">Metal-binding</keyword>